<keyword evidence="2" id="KW-1185">Reference proteome</keyword>
<reference evidence="1 2" key="1">
    <citation type="journal article" date="2024" name="BMC Genomics">
        <title>De novo assembly and annotation of Popillia japonica's genome with initial clues to its potential as an invasive pest.</title>
        <authorList>
            <person name="Cucini C."/>
            <person name="Boschi S."/>
            <person name="Funari R."/>
            <person name="Cardaioli E."/>
            <person name="Iannotti N."/>
            <person name="Marturano G."/>
            <person name="Paoli F."/>
            <person name="Bruttini M."/>
            <person name="Carapelli A."/>
            <person name="Frati F."/>
            <person name="Nardi F."/>
        </authorList>
    </citation>
    <scope>NUCLEOTIDE SEQUENCE [LARGE SCALE GENOMIC DNA]</scope>
    <source>
        <strain evidence="1">DMR45628</strain>
    </source>
</reference>
<dbReference type="PANTHER" id="PTHR46289:SF14">
    <property type="entry name" value="DUF4371 DOMAIN-CONTAINING PROTEIN"/>
    <property type="match status" value="1"/>
</dbReference>
<dbReference type="AlphaFoldDB" id="A0AAW1JHN0"/>
<comment type="caution">
    <text evidence="1">The sequence shown here is derived from an EMBL/GenBank/DDBJ whole genome shotgun (WGS) entry which is preliminary data.</text>
</comment>
<sequence>MDVLNTMQLVEATIASIQEKRDNSDRSFKALYEKSTKLAGEMGTEIQKHRITKLQKNRSNIQIESVEDYYRTSVFIPFLDFILNELTTRFPKHEMKCVGKLQMPLSSNFEKGYHNEILEGAYLYKDDLPCFSALEGELQIWKYIWKSLPEKKRPKHPAQAYRLADAPPNVRMLLQLLCTLPVTTSTAERSFSALRRLKT</sequence>
<dbReference type="InterPro" id="IPR052958">
    <property type="entry name" value="IFN-induced_PKR_regulator"/>
</dbReference>
<evidence type="ECO:0000313" key="1">
    <source>
        <dbReference type="EMBL" id="KAK9703603.1"/>
    </source>
</evidence>
<dbReference type="PANTHER" id="PTHR46289">
    <property type="entry name" value="52 KDA REPRESSOR OF THE INHIBITOR OF THE PROTEIN KINASE-LIKE PROTEIN-RELATED"/>
    <property type="match status" value="1"/>
</dbReference>
<organism evidence="1 2">
    <name type="scientific">Popillia japonica</name>
    <name type="common">Japanese beetle</name>
    <dbReference type="NCBI Taxonomy" id="7064"/>
    <lineage>
        <taxon>Eukaryota</taxon>
        <taxon>Metazoa</taxon>
        <taxon>Ecdysozoa</taxon>
        <taxon>Arthropoda</taxon>
        <taxon>Hexapoda</taxon>
        <taxon>Insecta</taxon>
        <taxon>Pterygota</taxon>
        <taxon>Neoptera</taxon>
        <taxon>Endopterygota</taxon>
        <taxon>Coleoptera</taxon>
        <taxon>Polyphaga</taxon>
        <taxon>Scarabaeiformia</taxon>
        <taxon>Scarabaeidae</taxon>
        <taxon>Rutelinae</taxon>
        <taxon>Popillia</taxon>
    </lineage>
</organism>
<evidence type="ECO:0000313" key="2">
    <source>
        <dbReference type="Proteomes" id="UP001458880"/>
    </source>
</evidence>
<gene>
    <name evidence="1" type="ORF">QE152_g29234</name>
</gene>
<proteinExistence type="predicted"/>
<dbReference type="Proteomes" id="UP001458880">
    <property type="component" value="Unassembled WGS sequence"/>
</dbReference>
<dbReference type="EMBL" id="JASPKY010000366">
    <property type="protein sequence ID" value="KAK9703603.1"/>
    <property type="molecule type" value="Genomic_DNA"/>
</dbReference>
<name>A0AAW1JHN0_POPJA</name>
<accession>A0AAW1JHN0</accession>
<protein>
    <recommendedName>
        <fullName evidence="3">HAT C-terminal dimerisation domain-containing protein</fullName>
    </recommendedName>
</protein>
<evidence type="ECO:0008006" key="3">
    <source>
        <dbReference type="Google" id="ProtNLM"/>
    </source>
</evidence>